<protein>
    <submittedName>
        <fullName evidence="1">Uncharacterized protein</fullName>
    </submittedName>
</protein>
<comment type="caution">
    <text evidence="1">The sequence shown here is derived from an EMBL/GenBank/DDBJ whole genome shotgun (WGS) entry which is preliminary data.</text>
</comment>
<keyword evidence="2" id="KW-1185">Reference proteome</keyword>
<dbReference type="Proteomes" id="UP001229421">
    <property type="component" value="Unassembled WGS sequence"/>
</dbReference>
<reference evidence="1" key="1">
    <citation type="journal article" date="2023" name="bioRxiv">
        <title>Improved chromosome-level genome assembly for marigold (Tagetes erecta).</title>
        <authorList>
            <person name="Jiang F."/>
            <person name="Yuan L."/>
            <person name="Wang S."/>
            <person name="Wang H."/>
            <person name="Xu D."/>
            <person name="Wang A."/>
            <person name="Fan W."/>
        </authorList>
    </citation>
    <scope>NUCLEOTIDE SEQUENCE</scope>
    <source>
        <strain evidence="1">WSJ</strain>
        <tissue evidence="1">Leaf</tissue>
    </source>
</reference>
<name>A0AAD8L8J8_TARER</name>
<evidence type="ECO:0000313" key="1">
    <source>
        <dbReference type="EMBL" id="KAK1436224.1"/>
    </source>
</evidence>
<dbReference type="AlphaFoldDB" id="A0AAD8L8J8"/>
<organism evidence="1 2">
    <name type="scientific">Tagetes erecta</name>
    <name type="common">African marigold</name>
    <dbReference type="NCBI Taxonomy" id="13708"/>
    <lineage>
        <taxon>Eukaryota</taxon>
        <taxon>Viridiplantae</taxon>
        <taxon>Streptophyta</taxon>
        <taxon>Embryophyta</taxon>
        <taxon>Tracheophyta</taxon>
        <taxon>Spermatophyta</taxon>
        <taxon>Magnoliopsida</taxon>
        <taxon>eudicotyledons</taxon>
        <taxon>Gunneridae</taxon>
        <taxon>Pentapetalae</taxon>
        <taxon>asterids</taxon>
        <taxon>campanulids</taxon>
        <taxon>Asterales</taxon>
        <taxon>Asteraceae</taxon>
        <taxon>Asteroideae</taxon>
        <taxon>Heliantheae alliance</taxon>
        <taxon>Tageteae</taxon>
        <taxon>Tagetes</taxon>
    </lineage>
</organism>
<dbReference type="EMBL" id="JAUHHV010000001">
    <property type="protein sequence ID" value="KAK1436224.1"/>
    <property type="molecule type" value="Genomic_DNA"/>
</dbReference>
<accession>A0AAD8L8J8</accession>
<proteinExistence type="predicted"/>
<gene>
    <name evidence="1" type="ORF">QVD17_02002</name>
</gene>
<evidence type="ECO:0000313" key="2">
    <source>
        <dbReference type="Proteomes" id="UP001229421"/>
    </source>
</evidence>
<sequence length="85" mass="9873">MNVVSFSMKVKIRDYNTHTEVETSSSSCSLSPQLLFWLQPHFQILSDFDSSTPCIFITTQQNLSHESHFLVAHIYLSLRYISIIY</sequence>